<dbReference type="Proteomes" id="UP000252040">
    <property type="component" value="Unplaced"/>
</dbReference>
<comment type="subcellular location">
    <subcellularLocation>
        <location evidence="1 2">Nucleus</location>
    </subcellularLocation>
</comment>
<reference evidence="6" key="1">
    <citation type="submission" date="2025-08" db="UniProtKB">
        <authorList>
            <consortium name="RefSeq"/>
        </authorList>
    </citation>
    <scope>IDENTIFICATION</scope>
    <source>
        <tissue evidence="6">Meat</tissue>
    </source>
</reference>
<dbReference type="Pfam" id="PF00046">
    <property type="entry name" value="Homeodomain"/>
    <property type="match status" value="1"/>
</dbReference>
<feature type="compositionally biased region" description="Low complexity" evidence="3">
    <location>
        <begin position="235"/>
        <end position="255"/>
    </location>
</feature>
<proteinExistence type="predicted"/>
<dbReference type="GO" id="GO:0005634">
    <property type="term" value="C:nucleus"/>
    <property type="evidence" value="ECO:0007669"/>
    <property type="project" value="UniProtKB-SubCell"/>
</dbReference>
<dbReference type="KEGG" id="nasi:112408463"/>
<dbReference type="CTD" id="135935"/>
<evidence type="ECO:0000313" key="6">
    <source>
        <dbReference type="RefSeq" id="XP_024613836.1"/>
    </source>
</evidence>
<dbReference type="GeneID" id="112408463"/>
<feature type="region of interest" description="Disordered" evidence="3">
    <location>
        <begin position="451"/>
        <end position="543"/>
    </location>
</feature>
<dbReference type="GO" id="GO:0000978">
    <property type="term" value="F:RNA polymerase II cis-regulatory region sequence-specific DNA binding"/>
    <property type="evidence" value="ECO:0007669"/>
    <property type="project" value="TreeGrafter"/>
</dbReference>
<keyword evidence="1 2" id="KW-0371">Homeobox</keyword>
<dbReference type="RefSeq" id="XP_024613836.1">
    <property type="nucleotide sequence ID" value="XM_024758068.1"/>
</dbReference>
<feature type="region of interest" description="Disordered" evidence="3">
    <location>
        <begin position="23"/>
        <end position="315"/>
    </location>
</feature>
<protein>
    <submittedName>
        <fullName evidence="6">Homeobox protein NOBOX</fullName>
    </submittedName>
</protein>
<feature type="compositionally biased region" description="Basic and acidic residues" evidence="3">
    <location>
        <begin position="451"/>
        <end position="461"/>
    </location>
</feature>
<organism evidence="5 6">
    <name type="scientific">Neophocaena asiaeorientalis asiaeorientalis</name>
    <name type="common">Yangtze finless porpoise</name>
    <name type="synonym">Neophocaena phocaenoides subsp. asiaeorientalis</name>
    <dbReference type="NCBI Taxonomy" id="1706337"/>
    <lineage>
        <taxon>Eukaryota</taxon>
        <taxon>Metazoa</taxon>
        <taxon>Chordata</taxon>
        <taxon>Craniata</taxon>
        <taxon>Vertebrata</taxon>
        <taxon>Euteleostomi</taxon>
        <taxon>Mammalia</taxon>
        <taxon>Eutheria</taxon>
        <taxon>Laurasiatheria</taxon>
        <taxon>Artiodactyla</taxon>
        <taxon>Whippomorpha</taxon>
        <taxon>Cetacea</taxon>
        <taxon>Odontoceti</taxon>
        <taxon>Phocoenidae</taxon>
        <taxon>Neophocaena</taxon>
    </lineage>
</organism>
<keyword evidence="1 2" id="KW-0539">Nucleus</keyword>
<dbReference type="STRING" id="1706337.A0A341CGE9"/>
<feature type="compositionally biased region" description="Polar residues" evidence="3">
    <location>
        <begin position="512"/>
        <end position="525"/>
    </location>
</feature>
<accession>A0A341CGE9</accession>
<dbReference type="InterPro" id="IPR001356">
    <property type="entry name" value="HD"/>
</dbReference>
<dbReference type="InterPro" id="IPR042988">
    <property type="entry name" value="NOBOX"/>
</dbReference>
<dbReference type="Gene3D" id="1.10.10.60">
    <property type="entry name" value="Homeodomain-like"/>
    <property type="match status" value="1"/>
</dbReference>
<gene>
    <name evidence="6" type="primary">NOBOX</name>
</gene>
<name>A0A341CGE9_NEOAA</name>
<evidence type="ECO:0000313" key="5">
    <source>
        <dbReference type="Proteomes" id="UP000252040"/>
    </source>
</evidence>
<dbReference type="FunCoup" id="A0A341CGE9">
    <property type="interactions" value="1"/>
</dbReference>
<dbReference type="SUPFAM" id="SSF46689">
    <property type="entry name" value="Homeodomain-like"/>
    <property type="match status" value="1"/>
</dbReference>
<dbReference type="PANTHER" id="PTHR47060">
    <property type="entry name" value="HOMEOBOX PROTEIN NOBOX"/>
    <property type="match status" value="1"/>
</dbReference>
<feature type="DNA-binding region" description="Homeobox" evidence="1">
    <location>
        <begin position="360"/>
        <end position="453"/>
    </location>
</feature>
<feature type="compositionally biased region" description="Low complexity" evidence="3">
    <location>
        <begin position="148"/>
        <end position="166"/>
    </location>
</feature>
<keyword evidence="1 2" id="KW-0238">DNA-binding</keyword>
<feature type="region of interest" description="Disordered" evidence="3">
    <location>
        <begin position="723"/>
        <end position="778"/>
    </location>
</feature>
<dbReference type="SMART" id="SM00389">
    <property type="entry name" value="HOX"/>
    <property type="match status" value="1"/>
</dbReference>
<sequence>MFQAYKTMCSVVPRHEKAGAVLREAHKIGTRGHHEETRRGSVSAGEPPDRDPVGGLSPTPRVQPPPTGEGPQQSPHLPRLGPRRGREAAWPPGLGSPQLPQAPPSRVGLAGGGGRARAPHARSSAHLPEREASLGGAQKQSGGRVLESRQWSSARSAARSRGVSARGPEGLEPSGRPRVSGCWLSTGQEGGDKPPAARLEEEEPLQSSAPHTREAPSEDVPLSCAAPGEKQPSEAPGEVAGAGAGRACQRQGSGALRKDRALGPPRPQPQGEGHPLPVREGKLGKRPYSPAAGKQKKPNAVGLDSTASPSVANPARATYNPVPCGSGRGSCHLANLLSTLAQNSQNTDQQKSPDVTCQGRKKTRTLYRSDQLEELEKLFQEDHYPDSDKRREIAQTVGVTPQRIMVRALALVTETSWDSRTEPQALPCFSSSSGVSPLQVWFQNRRAKWRKVEKMTGKESTDATAGPALSPTSSQCSSAAGPPPAVPADREPGTFAQESPLDPLPEPPMLLTSDQTLAPTQQSEGAQRVEVTPPLFSPPPVRRANLPFPLGPVHTSQLMSLLLDTPGNESSRKDGPCGSWGTSCSYLEELEPQEYQPSSQPGPFQFSQASQSQLFQHPQPQFPYLHPFPFHMPSSLTPPLLEDSLSALSYGPSGGTSQGYFPGPPSGQILLQPPAGNMGTVPWNDPCLPDLPFPSSFCPPGLGGPPGGDGYFLDLFAAPCAQASSRQSSPGLARLPEGTRPGAEPLLSKAQEELPAAAVELPSAPEEGREEDQTSHGP</sequence>
<evidence type="ECO:0000256" key="3">
    <source>
        <dbReference type="SAM" id="MobiDB-lite"/>
    </source>
</evidence>
<evidence type="ECO:0000259" key="4">
    <source>
        <dbReference type="PROSITE" id="PS50071"/>
    </source>
</evidence>
<dbReference type="InterPro" id="IPR009057">
    <property type="entry name" value="Homeodomain-like_sf"/>
</dbReference>
<evidence type="ECO:0000256" key="2">
    <source>
        <dbReference type="RuleBase" id="RU000682"/>
    </source>
</evidence>
<dbReference type="AlphaFoldDB" id="A0A341CGE9"/>
<feature type="domain" description="Homeobox" evidence="4">
    <location>
        <begin position="358"/>
        <end position="452"/>
    </location>
</feature>
<dbReference type="PROSITE" id="PS50071">
    <property type="entry name" value="HOMEOBOX_2"/>
    <property type="match status" value="1"/>
</dbReference>
<keyword evidence="5" id="KW-1185">Reference proteome</keyword>
<feature type="compositionally biased region" description="Basic and acidic residues" evidence="3">
    <location>
        <begin position="23"/>
        <end position="39"/>
    </location>
</feature>
<dbReference type="CDD" id="cd00086">
    <property type="entry name" value="homeodomain"/>
    <property type="match status" value="1"/>
</dbReference>
<dbReference type="PANTHER" id="PTHR47060:SF1">
    <property type="entry name" value="HOMEOBOX PROTEIN NOBOX"/>
    <property type="match status" value="1"/>
</dbReference>
<dbReference type="InParanoid" id="A0A341CGE9"/>
<dbReference type="GO" id="GO:0000981">
    <property type="term" value="F:DNA-binding transcription factor activity, RNA polymerase II-specific"/>
    <property type="evidence" value="ECO:0007669"/>
    <property type="project" value="TreeGrafter"/>
</dbReference>
<evidence type="ECO:0000256" key="1">
    <source>
        <dbReference type="PROSITE-ProRule" id="PRU00108"/>
    </source>
</evidence>